<geneLocation type="plasmid" evidence="9 10">
    <name>pDATS01</name>
</geneLocation>
<evidence type="ECO:0000313" key="9">
    <source>
        <dbReference type="EMBL" id="WDA60408.1"/>
    </source>
</evidence>
<feature type="transmembrane region" description="Helical" evidence="7">
    <location>
        <begin position="92"/>
        <end position="111"/>
    </location>
</feature>
<organism evidence="9 10">
    <name type="scientific">Deinococcus aquaticus</name>
    <dbReference type="NCBI Taxonomy" id="328692"/>
    <lineage>
        <taxon>Bacteria</taxon>
        <taxon>Thermotogati</taxon>
        <taxon>Deinococcota</taxon>
        <taxon>Deinococci</taxon>
        <taxon>Deinococcales</taxon>
        <taxon>Deinococcaceae</taxon>
        <taxon>Deinococcus</taxon>
    </lineage>
</organism>
<sequence>MGDPVEQTMTPARPPARTAAARPGAALLTAAALLVGVGGLLLVCLTLPAPGEGTAPDARAWLTGILALLAVGALGVRGAAQGMSRAARVAPPLLTGLLAVLAAEGLLRAYAVPAGLIPTPTRVLAALWNARTVLLQDTYTTFVLEALLGFLAGTVLGLALALLVVRFRFLERGLLPYAALFSSIPIVALAPVIVKAIGLDWPSKTVVVAVTVLFPVVVGAVRGLQSASPLHLDLMHTYAAAPTRTFLDVRVPTALPFVFGALKVASTLALISAIVAEFFGTNGHGLGFRIQIEVGRFGLDVVWAAIVLASIAGIAFFSLVSAAETRFLPRRS</sequence>
<dbReference type="Gene3D" id="1.10.3720.10">
    <property type="entry name" value="MetI-like"/>
    <property type="match status" value="1"/>
</dbReference>
<dbReference type="Proteomes" id="UP001217044">
    <property type="component" value="Plasmid pDATS01"/>
</dbReference>
<keyword evidence="3" id="KW-1003">Cell membrane</keyword>
<feature type="transmembrane region" description="Helical" evidence="7">
    <location>
        <begin position="25"/>
        <end position="48"/>
    </location>
</feature>
<protein>
    <submittedName>
        <fullName evidence="9">ABC transporter permease</fullName>
    </submittedName>
</protein>
<comment type="subcellular location">
    <subcellularLocation>
        <location evidence="1 7">Cell membrane</location>
        <topology evidence="1 7">Multi-pass membrane protein</topology>
    </subcellularLocation>
</comment>
<evidence type="ECO:0000256" key="3">
    <source>
        <dbReference type="ARBA" id="ARBA00022475"/>
    </source>
</evidence>
<accession>A0ABY7V5C2</accession>
<evidence type="ECO:0000256" key="6">
    <source>
        <dbReference type="ARBA" id="ARBA00023136"/>
    </source>
</evidence>
<keyword evidence="10" id="KW-1185">Reference proteome</keyword>
<proteinExistence type="inferred from homology"/>
<evidence type="ECO:0000313" key="10">
    <source>
        <dbReference type="Proteomes" id="UP001217044"/>
    </source>
</evidence>
<keyword evidence="4 7" id="KW-0812">Transmembrane</keyword>
<gene>
    <name evidence="9" type="ORF">M8445_15440</name>
</gene>
<keyword evidence="9" id="KW-0614">Plasmid</keyword>
<reference evidence="9 10" key="1">
    <citation type="submission" date="2022-12" db="EMBL/GenBank/DDBJ databases">
        <title>Genome Sequence of Deinococcus aquaticus Type Strain PB314.</title>
        <authorList>
            <person name="Albert C."/>
            <person name="Hill J."/>
            <person name="Boren L."/>
            <person name="Scholz-Ng S."/>
            <person name="Fatema N."/>
            <person name="Grosso R."/>
            <person name="Soboslay E."/>
            <person name="Tuohy J."/>
        </authorList>
    </citation>
    <scope>NUCLEOTIDE SEQUENCE [LARGE SCALE GENOMIC DNA]</scope>
    <source>
        <strain evidence="9 10">PB-314</strain>
        <plasmid evidence="9 10">pDATS01</plasmid>
    </source>
</reference>
<dbReference type="SUPFAM" id="SSF161098">
    <property type="entry name" value="MetI-like"/>
    <property type="match status" value="1"/>
</dbReference>
<evidence type="ECO:0000256" key="2">
    <source>
        <dbReference type="ARBA" id="ARBA00022448"/>
    </source>
</evidence>
<feature type="transmembrane region" description="Helical" evidence="7">
    <location>
        <begin position="60"/>
        <end position="80"/>
    </location>
</feature>
<dbReference type="InterPro" id="IPR000515">
    <property type="entry name" value="MetI-like"/>
</dbReference>
<dbReference type="RefSeq" id="WP_273991187.1">
    <property type="nucleotide sequence ID" value="NZ_CP115166.1"/>
</dbReference>
<feature type="transmembrane region" description="Helical" evidence="7">
    <location>
        <begin position="301"/>
        <end position="323"/>
    </location>
</feature>
<evidence type="ECO:0000256" key="4">
    <source>
        <dbReference type="ARBA" id="ARBA00022692"/>
    </source>
</evidence>
<comment type="similarity">
    <text evidence="7">Belongs to the binding-protein-dependent transport system permease family.</text>
</comment>
<feature type="transmembrane region" description="Helical" evidence="7">
    <location>
        <begin position="142"/>
        <end position="165"/>
    </location>
</feature>
<name>A0ABY7V5C2_9DEIO</name>
<dbReference type="PANTHER" id="PTHR30151:SF41">
    <property type="entry name" value="ABC TRANSPORTER PERMEASE PROTEIN"/>
    <property type="match status" value="1"/>
</dbReference>
<feature type="domain" description="ABC transmembrane type-1" evidence="8">
    <location>
        <begin position="135"/>
        <end position="320"/>
    </location>
</feature>
<dbReference type="PANTHER" id="PTHR30151">
    <property type="entry name" value="ALKANE SULFONATE ABC TRANSPORTER-RELATED, MEMBRANE SUBUNIT"/>
    <property type="match status" value="1"/>
</dbReference>
<feature type="transmembrane region" description="Helical" evidence="7">
    <location>
        <begin position="254"/>
        <end position="281"/>
    </location>
</feature>
<feature type="transmembrane region" description="Helical" evidence="7">
    <location>
        <begin position="206"/>
        <end position="224"/>
    </location>
</feature>
<evidence type="ECO:0000256" key="5">
    <source>
        <dbReference type="ARBA" id="ARBA00022989"/>
    </source>
</evidence>
<dbReference type="PROSITE" id="PS50928">
    <property type="entry name" value="ABC_TM1"/>
    <property type="match status" value="1"/>
</dbReference>
<dbReference type="EMBL" id="CP115166">
    <property type="protein sequence ID" value="WDA60408.1"/>
    <property type="molecule type" value="Genomic_DNA"/>
</dbReference>
<keyword evidence="5 7" id="KW-1133">Transmembrane helix</keyword>
<keyword evidence="2 7" id="KW-0813">Transport</keyword>
<evidence type="ECO:0000259" key="8">
    <source>
        <dbReference type="PROSITE" id="PS50928"/>
    </source>
</evidence>
<keyword evidence="6 7" id="KW-0472">Membrane</keyword>
<feature type="transmembrane region" description="Helical" evidence="7">
    <location>
        <begin position="174"/>
        <end position="194"/>
    </location>
</feature>
<evidence type="ECO:0000256" key="1">
    <source>
        <dbReference type="ARBA" id="ARBA00004651"/>
    </source>
</evidence>
<dbReference type="InterPro" id="IPR035906">
    <property type="entry name" value="MetI-like_sf"/>
</dbReference>
<evidence type="ECO:0000256" key="7">
    <source>
        <dbReference type="RuleBase" id="RU363032"/>
    </source>
</evidence>
<dbReference type="Pfam" id="PF00528">
    <property type="entry name" value="BPD_transp_1"/>
    <property type="match status" value="1"/>
</dbReference>